<dbReference type="FunFam" id="1.10.10.10:FF:000009">
    <property type="entry name" value="LexA repressor"/>
    <property type="match status" value="1"/>
</dbReference>
<keyword evidence="4 13" id="KW-0235">DNA replication</keyword>
<dbReference type="Pfam" id="PF00717">
    <property type="entry name" value="Peptidase_S24"/>
    <property type="match status" value="1"/>
</dbReference>
<evidence type="ECO:0000256" key="2">
    <source>
        <dbReference type="ARBA" id="ARBA00011738"/>
    </source>
</evidence>
<evidence type="ECO:0000256" key="1">
    <source>
        <dbReference type="ARBA" id="ARBA00007484"/>
    </source>
</evidence>
<evidence type="ECO:0000256" key="6">
    <source>
        <dbReference type="ARBA" id="ARBA00022801"/>
    </source>
</evidence>
<evidence type="ECO:0000256" key="9">
    <source>
        <dbReference type="ARBA" id="ARBA00023125"/>
    </source>
</evidence>
<dbReference type="InterPro" id="IPR006197">
    <property type="entry name" value="Peptidase_S24_LexA"/>
</dbReference>
<feature type="domain" description="LexA repressor DNA-binding" evidence="16">
    <location>
        <begin position="1"/>
        <end position="65"/>
    </location>
</feature>
<keyword evidence="12 13" id="KW-0742">SOS response</keyword>
<comment type="similarity">
    <text evidence="1 13 14">Belongs to the peptidase S24 family.</text>
</comment>
<evidence type="ECO:0000256" key="8">
    <source>
        <dbReference type="ARBA" id="ARBA00023015"/>
    </source>
</evidence>
<evidence type="ECO:0000259" key="15">
    <source>
        <dbReference type="Pfam" id="PF00717"/>
    </source>
</evidence>
<dbReference type="GO" id="GO:0006260">
    <property type="term" value="P:DNA replication"/>
    <property type="evidence" value="ECO:0007669"/>
    <property type="project" value="UniProtKB-UniRule"/>
</dbReference>
<comment type="subunit">
    <text evidence="2 13">Homodimer.</text>
</comment>
<dbReference type="NCBIfam" id="TIGR00498">
    <property type="entry name" value="lexA"/>
    <property type="match status" value="1"/>
</dbReference>
<dbReference type="PANTHER" id="PTHR33516">
    <property type="entry name" value="LEXA REPRESSOR"/>
    <property type="match status" value="1"/>
</dbReference>
<dbReference type="InterPro" id="IPR006200">
    <property type="entry name" value="LexA"/>
</dbReference>
<dbReference type="InterPro" id="IPR006199">
    <property type="entry name" value="LexA_DNA-bd_dom"/>
</dbReference>
<dbReference type="CDD" id="cd06529">
    <property type="entry name" value="S24_LexA-like"/>
    <property type="match status" value="1"/>
</dbReference>
<dbReference type="PRINTS" id="PR00726">
    <property type="entry name" value="LEXASERPTASE"/>
</dbReference>
<dbReference type="AlphaFoldDB" id="A0A328C6T4"/>
<dbReference type="SUPFAM" id="SSF51306">
    <property type="entry name" value="LexA/Signal peptidase"/>
    <property type="match status" value="1"/>
</dbReference>
<evidence type="ECO:0000256" key="12">
    <source>
        <dbReference type="ARBA" id="ARBA00023236"/>
    </source>
</evidence>
<dbReference type="Gene3D" id="2.10.109.10">
    <property type="entry name" value="Umud Fragment, subunit A"/>
    <property type="match status" value="1"/>
</dbReference>
<sequence>MTKLTSRQAKVLELIAEHIQTVGYPPTIRELGDKLGIRSTNGVNDHLKALEKKGYLSREDAKSRTLKPLYWPNGDVFDLSGGAPGEVDAAMEPDQSVHQVPVVGRIAAGLPISAIEQTEEMVAIGEGLLGRHPDLFALKVKGESMIEDGIFDGDYIFVRKQSDVRDGVIVAAMVDGEATVKRLFREPGKIRLQPSNESMEPIYVHEEDARETLVLGPVVGVFRRLN</sequence>
<dbReference type="InterPro" id="IPR015927">
    <property type="entry name" value="Peptidase_S24_S26A/B/C"/>
</dbReference>
<feature type="domain" description="Peptidase S24/S26A/S26B/S26C" evidence="15">
    <location>
        <begin position="101"/>
        <end position="212"/>
    </location>
</feature>
<evidence type="ECO:0000259" key="16">
    <source>
        <dbReference type="Pfam" id="PF01726"/>
    </source>
</evidence>
<evidence type="ECO:0000256" key="3">
    <source>
        <dbReference type="ARBA" id="ARBA00022491"/>
    </source>
</evidence>
<dbReference type="GO" id="GO:0006281">
    <property type="term" value="P:DNA repair"/>
    <property type="evidence" value="ECO:0007669"/>
    <property type="project" value="UniProtKB-UniRule"/>
</dbReference>
<dbReference type="InterPro" id="IPR050077">
    <property type="entry name" value="LexA_repressor"/>
</dbReference>
<evidence type="ECO:0000256" key="11">
    <source>
        <dbReference type="ARBA" id="ARBA00023204"/>
    </source>
</evidence>
<keyword evidence="6 13" id="KW-0378">Hydrolase</keyword>
<organism evidence="17 18">
    <name type="scientific">Lujinxingia litoralis</name>
    <dbReference type="NCBI Taxonomy" id="2211119"/>
    <lineage>
        <taxon>Bacteria</taxon>
        <taxon>Deltaproteobacteria</taxon>
        <taxon>Bradymonadales</taxon>
        <taxon>Lujinxingiaceae</taxon>
        <taxon>Lujinxingia</taxon>
    </lineage>
</organism>
<comment type="function">
    <text evidence="13">Represses a number of genes involved in the response to DNA damage (SOS response), including recA and lexA. In the presence of single-stranded DNA, RecA interacts with LexA causing an autocatalytic cleavage which disrupts the DNA-binding part of LexA, leading to derepression of the SOS regulon and eventually DNA repair.</text>
</comment>
<comment type="caution">
    <text evidence="17">The sequence shown here is derived from an EMBL/GenBank/DDBJ whole genome shotgun (WGS) entry which is preliminary data.</text>
</comment>
<keyword evidence="18" id="KW-1185">Reference proteome</keyword>
<dbReference type="InterPro" id="IPR036286">
    <property type="entry name" value="LexA/Signal_pep-like_sf"/>
</dbReference>
<dbReference type="EC" id="3.4.21.88" evidence="13"/>
<name>A0A328C6T4_9DELT</name>
<dbReference type="SUPFAM" id="SSF46785">
    <property type="entry name" value="Winged helix' DNA-binding domain"/>
    <property type="match status" value="1"/>
</dbReference>
<comment type="catalytic activity">
    <reaction evidence="13">
        <text>Hydrolysis of Ala-|-Gly bond in repressor LexA.</text>
        <dbReference type="EC" id="3.4.21.88"/>
    </reaction>
</comment>
<dbReference type="InterPro" id="IPR036388">
    <property type="entry name" value="WH-like_DNA-bd_sf"/>
</dbReference>
<feature type="active site" description="For autocatalytic cleavage activity" evidence="13">
    <location>
        <position position="144"/>
    </location>
</feature>
<keyword evidence="3 13" id="KW-0678">Repressor</keyword>
<dbReference type="Proteomes" id="UP000249169">
    <property type="component" value="Unassembled WGS sequence"/>
</dbReference>
<evidence type="ECO:0000256" key="14">
    <source>
        <dbReference type="RuleBase" id="RU003991"/>
    </source>
</evidence>
<feature type="active site" description="For autocatalytic cleavage activity" evidence="13">
    <location>
        <position position="181"/>
    </location>
</feature>
<evidence type="ECO:0000256" key="4">
    <source>
        <dbReference type="ARBA" id="ARBA00022705"/>
    </source>
</evidence>
<dbReference type="InterPro" id="IPR039418">
    <property type="entry name" value="LexA-like"/>
</dbReference>
<dbReference type="FunFam" id="2.10.109.10:FF:000001">
    <property type="entry name" value="LexA repressor"/>
    <property type="match status" value="1"/>
</dbReference>
<evidence type="ECO:0000256" key="10">
    <source>
        <dbReference type="ARBA" id="ARBA00023163"/>
    </source>
</evidence>
<dbReference type="GO" id="GO:0009432">
    <property type="term" value="P:SOS response"/>
    <property type="evidence" value="ECO:0007669"/>
    <property type="project" value="UniProtKB-UniRule"/>
</dbReference>
<dbReference type="Gene3D" id="1.10.10.10">
    <property type="entry name" value="Winged helix-like DNA-binding domain superfamily/Winged helix DNA-binding domain"/>
    <property type="match status" value="1"/>
</dbReference>
<keyword evidence="7 13" id="KW-0068">Autocatalytic cleavage</keyword>
<keyword evidence="5 13" id="KW-0227">DNA damage</keyword>
<gene>
    <name evidence="13" type="primary">lexA</name>
    <name evidence="17" type="ORF">DL240_12435</name>
</gene>
<proteinExistence type="inferred from homology"/>
<dbReference type="Pfam" id="PF01726">
    <property type="entry name" value="LexA_DNA_bind"/>
    <property type="match status" value="1"/>
</dbReference>
<dbReference type="GO" id="GO:0006508">
    <property type="term" value="P:proteolysis"/>
    <property type="evidence" value="ECO:0007669"/>
    <property type="project" value="InterPro"/>
</dbReference>
<feature type="site" description="Cleavage; by autolysis" evidence="13">
    <location>
        <begin position="108"/>
        <end position="109"/>
    </location>
</feature>
<dbReference type="PANTHER" id="PTHR33516:SF2">
    <property type="entry name" value="LEXA REPRESSOR-RELATED"/>
    <property type="match status" value="1"/>
</dbReference>
<protein>
    <recommendedName>
        <fullName evidence="13">LexA repressor</fullName>
        <ecNumber evidence="13">3.4.21.88</ecNumber>
    </recommendedName>
</protein>
<feature type="DNA-binding region" description="H-T-H motif" evidence="13">
    <location>
        <begin position="28"/>
        <end position="48"/>
    </location>
</feature>
<keyword evidence="9 13" id="KW-0238">DNA-binding</keyword>
<dbReference type="HAMAP" id="MF_00015">
    <property type="entry name" value="LexA"/>
    <property type="match status" value="1"/>
</dbReference>
<keyword evidence="11 13" id="KW-0234">DNA repair</keyword>
<dbReference type="EMBL" id="QHKO01000005">
    <property type="protein sequence ID" value="RAL21833.1"/>
    <property type="molecule type" value="Genomic_DNA"/>
</dbReference>
<dbReference type="GO" id="GO:0004252">
    <property type="term" value="F:serine-type endopeptidase activity"/>
    <property type="evidence" value="ECO:0007669"/>
    <property type="project" value="UniProtKB-UniRule"/>
</dbReference>
<dbReference type="GO" id="GO:0045892">
    <property type="term" value="P:negative regulation of DNA-templated transcription"/>
    <property type="evidence" value="ECO:0007669"/>
    <property type="project" value="UniProtKB-UniRule"/>
</dbReference>
<accession>A0A328C6T4</accession>
<reference evidence="17 18" key="1">
    <citation type="submission" date="2018-05" db="EMBL/GenBank/DDBJ databases">
        <title>Lujinxingia marina gen. nov. sp. nov., a new facultative anaerobic member of the class Deltaproteobacteria, and proposal of Lujinxingaceae fam. nov.</title>
        <authorList>
            <person name="Li C.-M."/>
        </authorList>
    </citation>
    <scope>NUCLEOTIDE SEQUENCE [LARGE SCALE GENOMIC DNA]</scope>
    <source>
        <strain evidence="17 18">B210</strain>
    </source>
</reference>
<evidence type="ECO:0000256" key="5">
    <source>
        <dbReference type="ARBA" id="ARBA00022763"/>
    </source>
</evidence>
<evidence type="ECO:0000256" key="7">
    <source>
        <dbReference type="ARBA" id="ARBA00022813"/>
    </source>
</evidence>
<dbReference type="GO" id="GO:0003677">
    <property type="term" value="F:DNA binding"/>
    <property type="evidence" value="ECO:0007669"/>
    <property type="project" value="UniProtKB-UniRule"/>
</dbReference>
<keyword evidence="10 13" id="KW-0804">Transcription</keyword>
<evidence type="ECO:0000313" key="18">
    <source>
        <dbReference type="Proteomes" id="UP000249169"/>
    </source>
</evidence>
<dbReference type="InterPro" id="IPR036390">
    <property type="entry name" value="WH_DNA-bd_sf"/>
</dbReference>
<keyword evidence="8 13" id="KW-0805">Transcription regulation</keyword>
<evidence type="ECO:0000256" key="13">
    <source>
        <dbReference type="HAMAP-Rule" id="MF_00015"/>
    </source>
</evidence>
<dbReference type="OrthoDB" id="9802364at2"/>
<evidence type="ECO:0000313" key="17">
    <source>
        <dbReference type="EMBL" id="RAL21833.1"/>
    </source>
</evidence>